<organism evidence="1 2">
    <name type="scientific">Ruficoccus amylovorans</name>
    <dbReference type="NCBI Taxonomy" id="1804625"/>
    <lineage>
        <taxon>Bacteria</taxon>
        <taxon>Pseudomonadati</taxon>
        <taxon>Verrucomicrobiota</taxon>
        <taxon>Opitutia</taxon>
        <taxon>Puniceicoccales</taxon>
        <taxon>Cerasicoccaceae</taxon>
        <taxon>Ruficoccus</taxon>
    </lineage>
</organism>
<dbReference type="GO" id="GO:0006508">
    <property type="term" value="P:proteolysis"/>
    <property type="evidence" value="ECO:0007669"/>
    <property type="project" value="UniProtKB-KW"/>
</dbReference>
<sequence>MRQIKANMLYRPEIATGHVDPPAKTATKGLPAGDSTVYPCVMFRRSLILTLSLVLTPLFCPALVNSGNPGGNRTAPTGQDGQPTDPGFANMLVIRGGAGVYLGNGWVLTARHITPGMIILNGEKRMREEIIGKMYKFKNAELMLIRLKETPDLPTVKIASSTPAVGTEVVMIGAGRRSQDHLTFWQVSQASNPWTWTEVTDPQQANMAGVVTDPGGLMSWGTNRISAVNPASAMGELLVTDFSANPAERTAFEAQAVSQDSGGALFAQDEKGEWVLTGIMATVGRLYPGQPGVGKPEGSSSFIIGSGVFGNLTLSVNLAPYREEILRVTGLSGE</sequence>
<name>A0A842HJ19_9BACT</name>
<dbReference type="Proteomes" id="UP000546464">
    <property type="component" value="Unassembled WGS sequence"/>
</dbReference>
<dbReference type="Gene3D" id="2.40.10.10">
    <property type="entry name" value="Trypsin-like serine proteases"/>
    <property type="match status" value="2"/>
</dbReference>
<keyword evidence="2" id="KW-1185">Reference proteome</keyword>
<dbReference type="Pfam" id="PF13365">
    <property type="entry name" value="Trypsin_2"/>
    <property type="match status" value="1"/>
</dbReference>
<dbReference type="GO" id="GO:0008233">
    <property type="term" value="F:peptidase activity"/>
    <property type="evidence" value="ECO:0007669"/>
    <property type="project" value="UniProtKB-KW"/>
</dbReference>
<protein>
    <submittedName>
        <fullName evidence="1">Trypsin-like serine protease</fullName>
    </submittedName>
</protein>
<dbReference type="RefSeq" id="WP_185676557.1">
    <property type="nucleotide sequence ID" value="NZ_JACHVB010000044.1"/>
</dbReference>
<evidence type="ECO:0000313" key="2">
    <source>
        <dbReference type="Proteomes" id="UP000546464"/>
    </source>
</evidence>
<accession>A0A842HJ19</accession>
<dbReference type="InterPro" id="IPR043504">
    <property type="entry name" value="Peptidase_S1_PA_chymotrypsin"/>
</dbReference>
<dbReference type="EMBL" id="JACHVB010000044">
    <property type="protein sequence ID" value="MBC2595604.1"/>
    <property type="molecule type" value="Genomic_DNA"/>
</dbReference>
<comment type="caution">
    <text evidence="1">The sequence shown here is derived from an EMBL/GenBank/DDBJ whole genome shotgun (WGS) entry which is preliminary data.</text>
</comment>
<dbReference type="InterPro" id="IPR009003">
    <property type="entry name" value="Peptidase_S1_PA"/>
</dbReference>
<keyword evidence="1" id="KW-0645">Protease</keyword>
<keyword evidence="1" id="KW-0378">Hydrolase</keyword>
<reference evidence="1 2" key="1">
    <citation type="submission" date="2020-07" db="EMBL/GenBank/DDBJ databases">
        <authorList>
            <person name="Feng X."/>
        </authorList>
    </citation>
    <scope>NUCLEOTIDE SEQUENCE [LARGE SCALE GENOMIC DNA]</scope>
    <source>
        <strain evidence="1 2">JCM31066</strain>
    </source>
</reference>
<dbReference type="AlphaFoldDB" id="A0A842HJ19"/>
<evidence type="ECO:0000313" key="1">
    <source>
        <dbReference type="EMBL" id="MBC2595604.1"/>
    </source>
</evidence>
<gene>
    <name evidence="1" type="ORF">H5P28_15155</name>
</gene>
<dbReference type="SUPFAM" id="SSF50494">
    <property type="entry name" value="Trypsin-like serine proteases"/>
    <property type="match status" value="1"/>
</dbReference>
<proteinExistence type="predicted"/>